<proteinExistence type="predicted"/>
<gene>
    <name evidence="2" type="ORF">ILEXP_LOCUS49035</name>
</gene>
<evidence type="ECO:0000313" key="3">
    <source>
        <dbReference type="Proteomes" id="UP001642360"/>
    </source>
</evidence>
<feature type="transmembrane region" description="Helical" evidence="1">
    <location>
        <begin position="54"/>
        <end position="77"/>
    </location>
</feature>
<accession>A0ABC8UBD9</accession>
<comment type="caution">
    <text evidence="2">The sequence shown here is derived from an EMBL/GenBank/DDBJ whole genome shotgun (WGS) entry which is preliminary data.</text>
</comment>
<protein>
    <recommendedName>
        <fullName evidence="4">Transmembrane protein</fullName>
    </recommendedName>
</protein>
<sequence length="127" mass="14645">MLVDYPRATCCRLDCMWLLANVVWILVLRVDGESSAHNQKIYHLLLFVRDLFAAWSWDGLVVLGLLYFLCWLLLYYFSPLHFLLASRTLCLEATIGSCLTFELVGLFMLLWVCYVVARLSLLVVFGS</sequence>
<dbReference type="AlphaFoldDB" id="A0ABC8UBD9"/>
<keyword evidence="1" id="KW-1133">Transmembrane helix</keyword>
<organism evidence="2 3">
    <name type="scientific">Ilex paraguariensis</name>
    <name type="common">yerba mate</name>
    <dbReference type="NCBI Taxonomy" id="185542"/>
    <lineage>
        <taxon>Eukaryota</taxon>
        <taxon>Viridiplantae</taxon>
        <taxon>Streptophyta</taxon>
        <taxon>Embryophyta</taxon>
        <taxon>Tracheophyta</taxon>
        <taxon>Spermatophyta</taxon>
        <taxon>Magnoliopsida</taxon>
        <taxon>eudicotyledons</taxon>
        <taxon>Gunneridae</taxon>
        <taxon>Pentapetalae</taxon>
        <taxon>asterids</taxon>
        <taxon>campanulids</taxon>
        <taxon>Aquifoliales</taxon>
        <taxon>Aquifoliaceae</taxon>
        <taxon>Ilex</taxon>
    </lineage>
</organism>
<keyword evidence="3" id="KW-1185">Reference proteome</keyword>
<dbReference type="Proteomes" id="UP001642360">
    <property type="component" value="Unassembled WGS sequence"/>
</dbReference>
<feature type="transmembrane region" description="Helical" evidence="1">
    <location>
        <begin position="89"/>
        <end position="117"/>
    </location>
</feature>
<reference evidence="2 3" key="1">
    <citation type="submission" date="2024-02" db="EMBL/GenBank/DDBJ databases">
        <authorList>
            <person name="Vignale AGUSTIN F."/>
            <person name="Sosa J E."/>
            <person name="Modenutti C."/>
        </authorList>
    </citation>
    <scope>NUCLEOTIDE SEQUENCE [LARGE SCALE GENOMIC DNA]</scope>
</reference>
<keyword evidence="1" id="KW-0812">Transmembrane</keyword>
<keyword evidence="1" id="KW-0472">Membrane</keyword>
<evidence type="ECO:0000256" key="1">
    <source>
        <dbReference type="SAM" id="Phobius"/>
    </source>
</evidence>
<name>A0ABC8UBD9_9AQUA</name>
<evidence type="ECO:0000313" key="2">
    <source>
        <dbReference type="EMBL" id="CAK9179094.1"/>
    </source>
</evidence>
<dbReference type="EMBL" id="CAUOFW020007402">
    <property type="protein sequence ID" value="CAK9179094.1"/>
    <property type="molecule type" value="Genomic_DNA"/>
</dbReference>
<evidence type="ECO:0008006" key="4">
    <source>
        <dbReference type="Google" id="ProtNLM"/>
    </source>
</evidence>